<evidence type="ECO:0000256" key="2">
    <source>
        <dbReference type="PROSITE-ProRule" id="PRU00176"/>
    </source>
</evidence>
<dbReference type="PANTHER" id="PTHR23236:SF11">
    <property type="entry name" value="EUKARYOTIC TRANSLATION INITIATION FACTOR 4H"/>
    <property type="match status" value="1"/>
</dbReference>
<dbReference type="RefSeq" id="XP_017993995.1">
    <property type="nucleotide sequence ID" value="XM_018137846.1"/>
</dbReference>
<feature type="compositionally biased region" description="Basic and acidic residues" evidence="3">
    <location>
        <begin position="287"/>
        <end position="296"/>
    </location>
</feature>
<keyword evidence="1 2" id="KW-0694">RNA-binding</keyword>
<dbReference type="AlphaFoldDB" id="A0A0M9VR86"/>
<dbReference type="Proteomes" id="UP000037751">
    <property type="component" value="Unassembled WGS sequence"/>
</dbReference>
<dbReference type="PROSITE" id="PS50102">
    <property type="entry name" value="RRM"/>
    <property type="match status" value="1"/>
</dbReference>
<feature type="compositionally biased region" description="Basic and acidic residues" evidence="3">
    <location>
        <begin position="325"/>
        <end position="355"/>
    </location>
</feature>
<dbReference type="PANTHER" id="PTHR23236">
    <property type="entry name" value="EUKARYOTIC TRANSLATION INITIATION FACTOR 4B/4H"/>
    <property type="match status" value="1"/>
</dbReference>
<feature type="region of interest" description="Disordered" evidence="3">
    <location>
        <begin position="19"/>
        <end position="73"/>
    </location>
</feature>
<dbReference type="OrthoDB" id="48651at2759"/>
<dbReference type="InterPro" id="IPR000504">
    <property type="entry name" value="RRM_dom"/>
</dbReference>
<dbReference type="InterPro" id="IPR035979">
    <property type="entry name" value="RBD_domain_sf"/>
</dbReference>
<dbReference type="GO" id="GO:0005730">
    <property type="term" value="C:nucleolus"/>
    <property type="evidence" value="ECO:0007669"/>
    <property type="project" value="TreeGrafter"/>
</dbReference>
<feature type="compositionally biased region" description="Low complexity" evidence="3">
    <location>
        <begin position="301"/>
        <end position="312"/>
    </location>
</feature>
<dbReference type="GeneID" id="28729722"/>
<evidence type="ECO:0000256" key="1">
    <source>
        <dbReference type="ARBA" id="ARBA00022884"/>
    </source>
</evidence>
<dbReference type="STRING" id="77020.A0A0M9VR86"/>
<name>A0A0M9VR86_9BASI</name>
<dbReference type="SMART" id="SM00360">
    <property type="entry name" value="RRM"/>
    <property type="match status" value="1"/>
</dbReference>
<evidence type="ECO:0000256" key="3">
    <source>
        <dbReference type="SAM" id="MobiDB-lite"/>
    </source>
</evidence>
<accession>A0A0M9VR86</accession>
<feature type="domain" description="RRM" evidence="4">
    <location>
        <begin position="76"/>
        <end position="151"/>
    </location>
</feature>
<keyword evidence="5" id="KW-0648">Protein biosynthesis</keyword>
<feature type="compositionally biased region" description="Pro residues" evidence="3">
    <location>
        <begin position="59"/>
        <end position="73"/>
    </location>
</feature>
<proteinExistence type="predicted"/>
<reference evidence="5 6" key="1">
    <citation type="submission" date="2015-07" db="EMBL/GenBank/DDBJ databases">
        <title>Draft Genome Sequence of Malassezia furfur CBS1878 and Malassezia pachydermatis CBS1879.</title>
        <authorList>
            <person name="Triana S."/>
            <person name="Ohm R."/>
            <person name="Gonzalez A."/>
            <person name="DeCock H."/>
            <person name="Restrepo S."/>
            <person name="Celis A."/>
        </authorList>
    </citation>
    <scope>NUCLEOTIDE SEQUENCE [LARGE SCALE GENOMIC DNA]</scope>
    <source>
        <strain evidence="5 6">CBS 1879</strain>
    </source>
</reference>
<dbReference type="SUPFAM" id="SSF54928">
    <property type="entry name" value="RNA-binding domain, RBD"/>
    <property type="match status" value="1"/>
</dbReference>
<keyword evidence="5" id="KW-0396">Initiation factor</keyword>
<dbReference type="GO" id="GO:0003723">
    <property type="term" value="F:RNA binding"/>
    <property type="evidence" value="ECO:0007669"/>
    <property type="project" value="UniProtKB-UniRule"/>
</dbReference>
<feature type="compositionally biased region" description="Low complexity" evidence="3">
    <location>
        <begin position="30"/>
        <end position="42"/>
    </location>
</feature>
<gene>
    <name evidence="5" type="ORF">Malapachy_3374</name>
</gene>
<dbReference type="Gene3D" id="3.30.70.330">
    <property type="match status" value="1"/>
</dbReference>
<evidence type="ECO:0000313" key="5">
    <source>
        <dbReference type="EMBL" id="KOS16363.1"/>
    </source>
</evidence>
<dbReference type="Pfam" id="PF00076">
    <property type="entry name" value="RRM_1"/>
    <property type="match status" value="1"/>
</dbReference>
<sequence length="386" mass="42391">MAPKKNKMSLGDFLADETTGTSWADELDDLPSAPAPRDAPSDFGGMPPSRPMGHSRFDGPPPMMREEPPLPTEPPFTAFVVNLSFESTEDDVRMFFEPLNPVSVRLVNGHDGRPRGYGYVEFTTLDELKDALTYTGKPMHNRNVRVSVAEQSSRPMRSAAADDATQWRRSTPLPSDSRRGPFDGSAGISGFDNMSISSDGSRAGFGGKFTPAHDGPRRRGPLEPAEPSASDMASDWRTGKPVTGSKPSRFGFGDGAARGGYNRRIVDDGIDNWRSRKSGSEDSAAVPERRKLDLKPRSAVPSESTPSPSGGSARSNPFGTAKPVDVNERQREIDEKIREQDRIRREERKKEEERKKNKGFFKPRAGDAWSTKADATEETSEEKTVS</sequence>
<dbReference type="VEuPathDB" id="FungiDB:Malapachy_3374"/>
<dbReference type="EMBL" id="LGAV01000001">
    <property type="protein sequence ID" value="KOS16363.1"/>
    <property type="molecule type" value="Genomic_DNA"/>
</dbReference>
<comment type="caution">
    <text evidence="5">The sequence shown here is derived from an EMBL/GenBank/DDBJ whole genome shotgun (WGS) entry which is preliminary data.</text>
</comment>
<dbReference type="InterPro" id="IPR012677">
    <property type="entry name" value="Nucleotide-bd_a/b_plait_sf"/>
</dbReference>
<evidence type="ECO:0000313" key="6">
    <source>
        <dbReference type="Proteomes" id="UP000037751"/>
    </source>
</evidence>
<feature type="region of interest" description="Disordered" evidence="3">
    <location>
        <begin position="143"/>
        <end position="386"/>
    </location>
</feature>
<feature type="compositionally biased region" description="Basic and acidic residues" evidence="3">
    <location>
        <begin position="264"/>
        <end position="280"/>
    </location>
</feature>
<keyword evidence="6" id="KW-1185">Reference proteome</keyword>
<protein>
    <submittedName>
        <fullName evidence="5">Translation initiation factor 4b</fullName>
    </submittedName>
</protein>
<dbReference type="GO" id="GO:0003743">
    <property type="term" value="F:translation initiation factor activity"/>
    <property type="evidence" value="ECO:0007669"/>
    <property type="project" value="UniProtKB-KW"/>
</dbReference>
<organism evidence="5 6">
    <name type="scientific">Malassezia pachydermatis</name>
    <dbReference type="NCBI Taxonomy" id="77020"/>
    <lineage>
        <taxon>Eukaryota</taxon>
        <taxon>Fungi</taxon>
        <taxon>Dikarya</taxon>
        <taxon>Basidiomycota</taxon>
        <taxon>Ustilaginomycotina</taxon>
        <taxon>Malasseziomycetes</taxon>
        <taxon>Malasseziales</taxon>
        <taxon>Malasseziaceae</taxon>
        <taxon>Malassezia</taxon>
    </lineage>
</organism>
<evidence type="ECO:0000259" key="4">
    <source>
        <dbReference type="PROSITE" id="PS50102"/>
    </source>
</evidence>